<organism evidence="2 3">
    <name type="scientific">Oncorhynchus mykiss</name>
    <name type="common">Rainbow trout</name>
    <name type="synonym">Salmo gairdneri</name>
    <dbReference type="NCBI Taxonomy" id="8022"/>
    <lineage>
        <taxon>Eukaryota</taxon>
        <taxon>Metazoa</taxon>
        <taxon>Chordata</taxon>
        <taxon>Craniata</taxon>
        <taxon>Vertebrata</taxon>
        <taxon>Euteleostomi</taxon>
        <taxon>Actinopterygii</taxon>
        <taxon>Neopterygii</taxon>
        <taxon>Teleostei</taxon>
        <taxon>Protacanthopterygii</taxon>
        <taxon>Salmoniformes</taxon>
        <taxon>Salmonidae</taxon>
        <taxon>Salmoninae</taxon>
        <taxon>Oncorhynchus</taxon>
    </lineage>
</organism>
<dbReference type="STRING" id="8022.A0A060XF30"/>
<evidence type="ECO:0000256" key="1">
    <source>
        <dbReference type="SAM" id="MobiDB-lite"/>
    </source>
</evidence>
<proteinExistence type="predicted"/>
<accession>A0A060XF30</accession>
<name>A0A060XF30_ONCMY</name>
<reference evidence="2" key="2">
    <citation type="submission" date="2014-03" db="EMBL/GenBank/DDBJ databases">
        <authorList>
            <person name="Genoscope - CEA"/>
        </authorList>
    </citation>
    <scope>NUCLEOTIDE SEQUENCE</scope>
</reference>
<reference evidence="2" key="1">
    <citation type="journal article" date="2014" name="Nat. Commun.">
        <title>The rainbow trout genome provides novel insights into evolution after whole-genome duplication in vertebrates.</title>
        <authorList>
            <person name="Berthelot C."/>
            <person name="Brunet F."/>
            <person name="Chalopin D."/>
            <person name="Juanchich A."/>
            <person name="Bernard M."/>
            <person name="Noel B."/>
            <person name="Bento P."/>
            <person name="Da Silva C."/>
            <person name="Labadie K."/>
            <person name="Alberti A."/>
            <person name="Aury J.M."/>
            <person name="Louis A."/>
            <person name="Dehais P."/>
            <person name="Bardou P."/>
            <person name="Montfort J."/>
            <person name="Klopp C."/>
            <person name="Cabau C."/>
            <person name="Gaspin C."/>
            <person name="Thorgaard G.H."/>
            <person name="Boussaha M."/>
            <person name="Quillet E."/>
            <person name="Guyomard R."/>
            <person name="Galiana D."/>
            <person name="Bobe J."/>
            <person name="Volff J.N."/>
            <person name="Genet C."/>
            <person name="Wincker P."/>
            <person name="Jaillon O."/>
            <person name="Roest Crollius H."/>
            <person name="Guiguen Y."/>
        </authorList>
    </citation>
    <scope>NUCLEOTIDE SEQUENCE [LARGE SCALE GENOMIC DNA]</scope>
</reference>
<evidence type="ECO:0000313" key="3">
    <source>
        <dbReference type="Proteomes" id="UP000193380"/>
    </source>
</evidence>
<protein>
    <submittedName>
        <fullName evidence="2">Uncharacterized protein</fullName>
    </submittedName>
</protein>
<evidence type="ECO:0000313" key="2">
    <source>
        <dbReference type="EMBL" id="CDQ75919.1"/>
    </source>
</evidence>
<dbReference type="Proteomes" id="UP000193380">
    <property type="component" value="Unassembled WGS sequence"/>
</dbReference>
<sequence length="285" mass="31446">MGDPVPFSILNERLRPQLTAMEQLCYSLHTLEDGHQLPGIVSGSSTTRSTILRDEIQTQDDSSSTTTEPEDDPEKEDVVTERLTSLTEEGDNCHDLLTMTSTCLMQSLTAEDAGPDGSGELTVVKESLAIESGDPGVLTMVSEGDGSDEVSEDKSPFRRSYVDRTLPDLIRSGQQLGRRRTLGPVSDTLKEVRREVALSVRRSLRLKAQVDKLQENRDEPGWIQHREKVTEEVQSVLRLLLPLTEAESSTVEPSVQENSLDTALVLLQNVARKLALSHTAQVNLN</sequence>
<dbReference type="AlphaFoldDB" id="A0A060XF30"/>
<feature type="region of interest" description="Disordered" evidence="1">
    <location>
        <begin position="52"/>
        <end position="89"/>
    </location>
</feature>
<dbReference type="PaxDb" id="8022-A0A060XF30"/>
<dbReference type="EMBL" id="FR905092">
    <property type="protein sequence ID" value="CDQ75919.1"/>
    <property type="molecule type" value="Genomic_DNA"/>
</dbReference>
<gene>
    <name evidence="2" type="ORF">GSONMT00037440001</name>
</gene>